<dbReference type="AlphaFoldDB" id="A0A316HGW4"/>
<dbReference type="InterPro" id="IPR007138">
    <property type="entry name" value="ABM_dom"/>
</dbReference>
<comment type="caution">
    <text evidence="2">The sequence shown here is derived from an EMBL/GenBank/DDBJ whole genome shotgun (WGS) entry which is preliminary data.</text>
</comment>
<keyword evidence="2" id="KW-0560">Oxidoreductase</keyword>
<dbReference type="EMBL" id="QGHA01000001">
    <property type="protein sequence ID" value="PWK80414.1"/>
    <property type="molecule type" value="Genomic_DNA"/>
</dbReference>
<evidence type="ECO:0000259" key="1">
    <source>
        <dbReference type="PROSITE" id="PS51725"/>
    </source>
</evidence>
<feature type="domain" description="ABM" evidence="1">
    <location>
        <begin position="30"/>
        <end position="120"/>
    </location>
</feature>
<gene>
    <name evidence="2" type="ORF">LX99_00880</name>
</gene>
<dbReference type="GO" id="GO:0004497">
    <property type="term" value="F:monooxygenase activity"/>
    <property type="evidence" value="ECO:0007669"/>
    <property type="project" value="UniProtKB-KW"/>
</dbReference>
<dbReference type="PANTHER" id="PTHR33336">
    <property type="entry name" value="QUINOL MONOOXYGENASE YGIN-RELATED"/>
    <property type="match status" value="1"/>
</dbReference>
<organism evidence="2 3">
    <name type="scientific">Mucilaginibacter oryzae</name>
    <dbReference type="NCBI Taxonomy" id="468058"/>
    <lineage>
        <taxon>Bacteria</taxon>
        <taxon>Pseudomonadati</taxon>
        <taxon>Bacteroidota</taxon>
        <taxon>Sphingobacteriia</taxon>
        <taxon>Sphingobacteriales</taxon>
        <taxon>Sphingobacteriaceae</taxon>
        <taxon>Mucilaginibacter</taxon>
    </lineage>
</organism>
<evidence type="ECO:0000313" key="3">
    <source>
        <dbReference type="Proteomes" id="UP000245678"/>
    </source>
</evidence>
<dbReference type="Gene3D" id="3.30.70.100">
    <property type="match status" value="1"/>
</dbReference>
<accession>A0A316HGW4</accession>
<dbReference type="PANTHER" id="PTHR33336:SF3">
    <property type="entry name" value="ABM DOMAIN-CONTAINING PROTEIN"/>
    <property type="match status" value="1"/>
</dbReference>
<dbReference type="InterPro" id="IPR050744">
    <property type="entry name" value="AI-2_Isomerase_LsrG"/>
</dbReference>
<proteinExistence type="predicted"/>
<reference evidence="2 3" key="1">
    <citation type="submission" date="2018-05" db="EMBL/GenBank/DDBJ databases">
        <title>Genomic Encyclopedia of Archaeal and Bacterial Type Strains, Phase II (KMG-II): from individual species to whole genera.</title>
        <authorList>
            <person name="Goeker M."/>
        </authorList>
    </citation>
    <scope>NUCLEOTIDE SEQUENCE [LARGE SCALE GENOMIC DNA]</scope>
    <source>
        <strain evidence="2 3">DSM 19975</strain>
    </source>
</reference>
<dbReference type="SUPFAM" id="SSF54909">
    <property type="entry name" value="Dimeric alpha+beta barrel"/>
    <property type="match status" value="1"/>
</dbReference>
<dbReference type="Proteomes" id="UP000245678">
    <property type="component" value="Unassembled WGS sequence"/>
</dbReference>
<dbReference type="InterPro" id="IPR011008">
    <property type="entry name" value="Dimeric_a/b-barrel"/>
</dbReference>
<dbReference type="Pfam" id="PF03992">
    <property type="entry name" value="ABM"/>
    <property type="match status" value="1"/>
</dbReference>
<evidence type="ECO:0000313" key="2">
    <source>
        <dbReference type="EMBL" id="PWK80414.1"/>
    </source>
</evidence>
<sequence>MNMKTLLLTLTAFFIIIILQHKASVQTGRVVHIAKLEIDPAQLDSYTAALKEHIQTAIKVEPGVLTLHAVADKNNPAHLTVFEIYADTAAYKAHLQSPHFKKYKTGTRDMVKSLELIDVVPLALATKEKL</sequence>
<name>A0A316HGW4_9SPHI</name>
<keyword evidence="2" id="KW-0503">Monooxygenase</keyword>
<dbReference type="PROSITE" id="PS51725">
    <property type="entry name" value="ABM"/>
    <property type="match status" value="1"/>
</dbReference>
<protein>
    <submittedName>
        <fullName evidence="2">Quinol monooxygenase YgiN</fullName>
    </submittedName>
</protein>
<keyword evidence="3" id="KW-1185">Reference proteome</keyword>